<dbReference type="PROSITE" id="PS50240">
    <property type="entry name" value="TRYPSIN_DOM"/>
    <property type="match status" value="1"/>
</dbReference>
<dbReference type="EMBL" id="LR909771">
    <property type="protein sequence ID" value="CAD7254528.1"/>
    <property type="molecule type" value="Genomic_DNA"/>
</dbReference>
<dbReference type="InterPro" id="IPR018114">
    <property type="entry name" value="TRYPSIN_HIS"/>
</dbReference>
<feature type="region of interest" description="Disordered" evidence="2">
    <location>
        <begin position="99"/>
        <end position="134"/>
    </location>
</feature>
<dbReference type="AlphaFoldDB" id="A0A7R9AIH0"/>
<dbReference type="PANTHER" id="PTHR24250">
    <property type="entry name" value="CHYMOTRYPSIN-RELATED"/>
    <property type="match status" value="1"/>
</dbReference>
<keyword evidence="5" id="KW-1185">Reference proteome</keyword>
<evidence type="ECO:0000313" key="5">
    <source>
        <dbReference type="Proteomes" id="UP000677054"/>
    </source>
</evidence>
<gene>
    <name evidence="4" type="ORF">DSTB1V02_LOCUS14274</name>
</gene>
<dbReference type="OrthoDB" id="7439147at2759"/>
<dbReference type="InterPro" id="IPR043504">
    <property type="entry name" value="Peptidase_S1_PA_chymotrypsin"/>
</dbReference>
<reference evidence="4" key="1">
    <citation type="submission" date="2020-11" db="EMBL/GenBank/DDBJ databases">
        <authorList>
            <person name="Tran Van P."/>
        </authorList>
    </citation>
    <scope>NUCLEOTIDE SEQUENCE</scope>
</reference>
<dbReference type="InterPro" id="IPR009003">
    <property type="entry name" value="Peptidase_S1_PA"/>
</dbReference>
<sequence>MACGSKAGRVSRDENWIDEFDELGSGPEGRGSGGGGCSYYSYYYPCYESGTTTGVGSAVRGVYAWFARLFADWFSGRSQAERGSFRAVYREAQDPIPRLRLSAGNSGSGDSGSGDSGTGDSGSGDSGTGDPGSGVGVGEAPFNVLLHVFFPATGWRTCAGTVINEGNVLTAAHCLTNRYEESLGGYVIAGKTHNQTVEPGSLGQVKRFRSFAYHRNWNPSRPSRGFDIAIVHPEGGFVLGDFLQPICIPDSDGDDTSGCGNYVFGLEEARADEDPKLKRLDATVEGSCSALGALLPGGMQRDRRLCVRRREAGQGSCGVGGGSPLVTDYRGRFFQTGIMSVCSAGDRSVPFTRVSRFAEWIRANLK</sequence>
<feature type="compositionally biased region" description="Gly residues" evidence="2">
    <location>
        <begin position="106"/>
        <end position="134"/>
    </location>
</feature>
<dbReference type="GO" id="GO:0006508">
    <property type="term" value="P:proteolysis"/>
    <property type="evidence" value="ECO:0007669"/>
    <property type="project" value="InterPro"/>
</dbReference>
<name>A0A7R9AIH0_9CRUS</name>
<proteinExistence type="predicted"/>
<evidence type="ECO:0000256" key="2">
    <source>
        <dbReference type="SAM" id="MobiDB-lite"/>
    </source>
</evidence>
<dbReference type="Gene3D" id="2.40.10.10">
    <property type="entry name" value="Trypsin-like serine proteases"/>
    <property type="match status" value="1"/>
</dbReference>
<dbReference type="PROSITE" id="PS00134">
    <property type="entry name" value="TRYPSIN_HIS"/>
    <property type="match status" value="1"/>
</dbReference>
<dbReference type="SMART" id="SM00020">
    <property type="entry name" value="Tryp_SPc"/>
    <property type="match status" value="1"/>
</dbReference>
<dbReference type="EMBL" id="CAJPEV010010253">
    <property type="protein sequence ID" value="CAG0905937.1"/>
    <property type="molecule type" value="Genomic_DNA"/>
</dbReference>
<dbReference type="Proteomes" id="UP000677054">
    <property type="component" value="Unassembled WGS sequence"/>
</dbReference>
<keyword evidence="1" id="KW-1015">Disulfide bond</keyword>
<evidence type="ECO:0000259" key="3">
    <source>
        <dbReference type="PROSITE" id="PS50240"/>
    </source>
</evidence>
<evidence type="ECO:0000256" key="1">
    <source>
        <dbReference type="ARBA" id="ARBA00023157"/>
    </source>
</evidence>
<accession>A0A7R9AIH0</accession>
<dbReference type="GO" id="GO:0004252">
    <property type="term" value="F:serine-type endopeptidase activity"/>
    <property type="evidence" value="ECO:0007669"/>
    <property type="project" value="InterPro"/>
</dbReference>
<dbReference type="SUPFAM" id="SSF50494">
    <property type="entry name" value="Trypsin-like serine proteases"/>
    <property type="match status" value="1"/>
</dbReference>
<protein>
    <recommendedName>
        <fullName evidence="3">Peptidase S1 domain-containing protein</fullName>
    </recommendedName>
</protein>
<dbReference type="PANTHER" id="PTHR24250:SF27">
    <property type="entry name" value="ELASTASE 2 LIKE"/>
    <property type="match status" value="1"/>
</dbReference>
<evidence type="ECO:0000313" key="4">
    <source>
        <dbReference type="EMBL" id="CAD7254528.1"/>
    </source>
</evidence>
<dbReference type="Pfam" id="PF00089">
    <property type="entry name" value="Trypsin"/>
    <property type="match status" value="1"/>
</dbReference>
<organism evidence="4">
    <name type="scientific">Darwinula stevensoni</name>
    <dbReference type="NCBI Taxonomy" id="69355"/>
    <lineage>
        <taxon>Eukaryota</taxon>
        <taxon>Metazoa</taxon>
        <taxon>Ecdysozoa</taxon>
        <taxon>Arthropoda</taxon>
        <taxon>Crustacea</taxon>
        <taxon>Oligostraca</taxon>
        <taxon>Ostracoda</taxon>
        <taxon>Podocopa</taxon>
        <taxon>Podocopida</taxon>
        <taxon>Darwinulocopina</taxon>
        <taxon>Darwinuloidea</taxon>
        <taxon>Darwinulidae</taxon>
        <taxon>Darwinula</taxon>
    </lineage>
</organism>
<dbReference type="InterPro" id="IPR001254">
    <property type="entry name" value="Trypsin_dom"/>
</dbReference>
<feature type="domain" description="Peptidase S1" evidence="3">
    <location>
        <begin position="132"/>
        <end position="366"/>
    </location>
</feature>